<gene>
    <name evidence="1" type="ORF">CLUMA_CG007212</name>
</gene>
<sequence>MEKTSIEQIWAQLHKFERNCSDYKADCIKFSPLQMPLICFSFVEDDKQQRGSDFFGFVQTRTNRVLETSHMWFTC</sequence>
<reference evidence="1 2" key="1">
    <citation type="submission" date="2015-04" db="EMBL/GenBank/DDBJ databases">
        <authorList>
            <person name="Syromyatnikov M.Y."/>
            <person name="Popov V.N."/>
        </authorList>
    </citation>
    <scope>NUCLEOTIDE SEQUENCE [LARGE SCALE GENOMIC DNA]</scope>
</reference>
<evidence type="ECO:0000313" key="2">
    <source>
        <dbReference type="Proteomes" id="UP000183832"/>
    </source>
</evidence>
<proteinExistence type="predicted"/>
<dbReference type="EMBL" id="CVRI01000037">
    <property type="protein sequence ID" value="CRK93683.1"/>
    <property type="molecule type" value="Genomic_DNA"/>
</dbReference>
<protein>
    <submittedName>
        <fullName evidence="1">CLUMA_CG007212, isoform A</fullName>
    </submittedName>
</protein>
<evidence type="ECO:0000313" key="1">
    <source>
        <dbReference type="EMBL" id="CRK93683.1"/>
    </source>
</evidence>
<dbReference type="Proteomes" id="UP000183832">
    <property type="component" value="Unassembled WGS sequence"/>
</dbReference>
<keyword evidence="2" id="KW-1185">Reference proteome</keyword>
<accession>A0A1J1I0G3</accession>
<dbReference type="AlphaFoldDB" id="A0A1J1I0G3"/>
<organism evidence="1 2">
    <name type="scientific">Clunio marinus</name>
    <dbReference type="NCBI Taxonomy" id="568069"/>
    <lineage>
        <taxon>Eukaryota</taxon>
        <taxon>Metazoa</taxon>
        <taxon>Ecdysozoa</taxon>
        <taxon>Arthropoda</taxon>
        <taxon>Hexapoda</taxon>
        <taxon>Insecta</taxon>
        <taxon>Pterygota</taxon>
        <taxon>Neoptera</taxon>
        <taxon>Endopterygota</taxon>
        <taxon>Diptera</taxon>
        <taxon>Nematocera</taxon>
        <taxon>Chironomoidea</taxon>
        <taxon>Chironomidae</taxon>
        <taxon>Clunio</taxon>
    </lineage>
</organism>
<name>A0A1J1I0G3_9DIPT</name>